<proteinExistence type="predicted"/>
<dbReference type="RefSeq" id="XP_029235245.1">
    <property type="nucleotide sequence ID" value="XM_029384904.1"/>
</dbReference>
<dbReference type="GeneID" id="40332077"/>
<protein>
    <submittedName>
        <fullName evidence="1">Uncharacterized protein</fullName>
    </submittedName>
</protein>
<gene>
    <name evidence="1" type="ORF">TraAM80_08144</name>
</gene>
<feature type="non-terminal residue" evidence="1">
    <location>
        <position position="1"/>
    </location>
</feature>
<reference evidence="1 2" key="1">
    <citation type="journal article" date="2018" name="BMC Genomics">
        <title>Genomic comparison of Trypanosoma conorhini and Trypanosoma rangeli to Trypanosoma cruzi strains of high and low virulence.</title>
        <authorList>
            <person name="Bradwell K.R."/>
            <person name="Koparde V.N."/>
            <person name="Matveyev A.V."/>
            <person name="Serrano M.G."/>
            <person name="Alves J.M."/>
            <person name="Parikh H."/>
            <person name="Huang B."/>
            <person name="Lee V."/>
            <person name="Espinosa-Alvarez O."/>
            <person name="Ortiz P.A."/>
            <person name="Costa-Martins A.G."/>
            <person name="Teixeira M.M."/>
            <person name="Buck G.A."/>
        </authorList>
    </citation>
    <scope>NUCLEOTIDE SEQUENCE [LARGE SCALE GENOMIC DNA]</scope>
    <source>
        <strain evidence="1 2">AM80</strain>
    </source>
</reference>
<evidence type="ECO:0000313" key="2">
    <source>
        <dbReference type="Proteomes" id="UP000283634"/>
    </source>
</evidence>
<keyword evidence="2" id="KW-1185">Reference proteome</keyword>
<dbReference type="Proteomes" id="UP000283634">
    <property type="component" value="Unassembled WGS sequence"/>
</dbReference>
<dbReference type="AlphaFoldDB" id="A0A422N229"/>
<accession>A0A422N229</accession>
<evidence type="ECO:0000313" key="1">
    <source>
        <dbReference type="EMBL" id="RNE99510.1"/>
    </source>
</evidence>
<organism evidence="1 2">
    <name type="scientific">Trypanosoma rangeli</name>
    <dbReference type="NCBI Taxonomy" id="5698"/>
    <lineage>
        <taxon>Eukaryota</taxon>
        <taxon>Discoba</taxon>
        <taxon>Euglenozoa</taxon>
        <taxon>Kinetoplastea</taxon>
        <taxon>Metakinetoplastina</taxon>
        <taxon>Trypanosomatida</taxon>
        <taxon>Trypanosomatidae</taxon>
        <taxon>Trypanosoma</taxon>
        <taxon>Herpetosoma</taxon>
    </lineage>
</organism>
<dbReference type="EMBL" id="MKGL01000382">
    <property type="protein sequence ID" value="RNE99510.1"/>
    <property type="molecule type" value="Genomic_DNA"/>
</dbReference>
<comment type="caution">
    <text evidence="1">The sequence shown here is derived from an EMBL/GenBank/DDBJ whole genome shotgun (WGS) entry which is preliminary data.</text>
</comment>
<name>A0A422N229_TRYRA</name>
<sequence length="133" mass="14777">SWQGALRFDLPRAPHRPGAPNQTEKFTGASWPCFFLSSFSLPAPYGQFHTWPVVMLAAPHALPPYTNNPPIILGALFLLVFLITSQVDVQTDRNTFIHGVHPSASAPGLGVMYWWRFDLVKGARLCVDCRSDV</sequence>